<organism evidence="2 3">
    <name type="scientific">Ophiophagus hannah</name>
    <name type="common">King cobra</name>
    <name type="synonym">Naja hannah</name>
    <dbReference type="NCBI Taxonomy" id="8665"/>
    <lineage>
        <taxon>Eukaryota</taxon>
        <taxon>Metazoa</taxon>
        <taxon>Chordata</taxon>
        <taxon>Craniata</taxon>
        <taxon>Vertebrata</taxon>
        <taxon>Euteleostomi</taxon>
        <taxon>Lepidosauria</taxon>
        <taxon>Squamata</taxon>
        <taxon>Bifurcata</taxon>
        <taxon>Unidentata</taxon>
        <taxon>Episquamata</taxon>
        <taxon>Toxicofera</taxon>
        <taxon>Serpentes</taxon>
        <taxon>Colubroidea</taxon>
        <taxon>Elapidae</taxon>
        <taxon>Elapinae</taxon>
        <taxon>Ophiophagus</taxon>
    </lineage>
</organism>
<evidence type="ECO:0000313" key="3">
    <source>
        <dbReference type="Proteomes" id="UP000018936"/>
    </source>
</evidence>
<proteinExistence type="predicted"/>
<comment type="caution">
    <text evidence="2">The sequence shown here is derived from an EMBL/GenBank/DDBJ whole genome shotgun (WGS) entry which is preliminary data.</text>
</comment>
<evidence type="ECO:0000256" key="1">
    <source>
        <dbReference type="SAM" id="MobiDB-lite"/>
    </source>
</evidence>
<feature type="non-terminal residue" evidence="2">
    <location>
        <position position="1"/>
    </location>
</feature>
<dbReference type="AlphaFoldDB" id="V8P3K6"/>
<protein>
    <submittedName>
        <fullName evidence="2">Nucleolar protein 58</fullName>
    </submittedName>
</protein>
<dbReference type="EMBL" id="AZIM01000984">
    <property type="protein sequence ID" value="ETE68588.1"/>
    <property type="molecule type" value="Genomic_DNA"/>
</dbReference>
<accession>V8P3K6</accession>
<gene>
    <name evidence="2" type="primary">nop58</name>
    <name evidence="2" type="ORF">L345_05614</name>
</gene>
<name>V8P3K6_OPHHA</name>
<reference evidence="2 3" key="1">
    <citation type="journal article" date="2013" name="Proc. Natl. Acad. Sci. U.S.A.">
        <title>The king cobra genome reveals dynamic gene evolution and adaptation in the snake venom system.</title>
        <authorList>
            <person name="Vonk F.J."/>
            <person name="Casewell N.R."/>
            <person name="Henkel C.V."/>
            <person name="Heimberg A.M."/>
            <person name="Jansen H.J."/>
            <person name="McCleary R.J."/>
            <person name="Kerkkamp H.M."/>
            <person name="Vos R.A."/>
            <person name="Guerreiro I."/>
            <person name="Calvete J.J."/>
            <person name="Wuster W."/>
            <person name="Woods A.E."/>
            <person name="Logan J.M."/>
            <person name="Harrison R.A."/>
            <person name="Castoe T.A."/>
            <person name="de Koning A.P."/>
            <person name="Pollock D.D."/>
            <person name="Yandell M."/>
            <person name="Calderon D."/>
            <person name="Renjifo C."/>
            <person name="Currier R.B."/>
            <person name="Salgado D."/>
            <person name="Pla D."/>
            <person name="Sanz L."/>
            <person name="Hyder A.S."/>
            <person name="Ribeiro J.M."/>
            <person name="Arntzen J.W."/>
            <person name="van den Thillart G.E."/>
            <person name="Boetzer M."/>
            <person name="Pirovano W."/>
            <person name="Dirks R.P."/>
            <person name="Spaink H.P."/>
            <person name="Duboule D."/>
            <person name="McGlinn E."/>
            <person name="Kini R.M."/>
            <person name="Richardson M.K."/>
        </authorList>
    </citation>
    <scope>NUCLEOTIDE SEQUENCE</scope>
    <source>
        <tissue evidence="2">Blood</tissue>
    </source>
</reference>
<dbReference type="Proteomes" id="UP000018936">
    <property type="component" value="Unassembled WGS sequence"/>
</dbReference>
<feature type="compositionally biased region" description="Basic and acidic residues" evidence="1">
    <location>
        <begin position="333"/>
        <end position="385"/>
    </location>
</feature>
<evidence type="ECO:0000313" key="2">
    <source>
        <dbReference type="EMBL" id="ETE68588.1"/>
    </source>
</evidence>
<keyword evidence="3" id="KW-1185">Reference proteome</keyword>
<feature type="compositionally biased region" description="Basic residues" evidence="1">
    <location>
        <begin position="386"/>
        <end position="399"/>
    </location>
</feature>
<sequence>MTLSDVGVGESEECVCVCVQTLPTHHPPLALASVLERRTDLACLKTRPGKHLRGNVLPRVLPAIGLAVAHLLAKASEERVAGRFQKPLLVRGFSKKGGPRETPKLLPGGIGPLLNNPRVDTDLERASLFQREGVERNGGALKAEMSFARLGFHPAPSIHRTLYFFGLRRKSPHLKEALLTSLRQCTSETLEDLKDPFQLCYSVLLRSKCKHFEGAAHPEDIWSSCNLLEFLPLLQSTKDPSLPALSVQTPILKHIYLDPVVSRATFFRSFSANRIGPRFCEGERGNLRCLPPALNIVGLSLRNRKLLYEASTLPAVLGGFGLGLFRKTTGLTQEDRGKRIREEKKEGKGKREINENREGRERRRNEKGNVRGRKEGRKREKEKKERKERKKEGKRKKER</sequence>
<feature type="region of interest" description="Disordered" evidence="1">
    <location>
        <begin position="333"/>
        <end position="399"/>
    </location>
</feature>